<dbReference type="RefSeq" id="WP_120189330.1">
    <property type="nucleotide sequence ID" value="NZ_MCHY01000008.1"/>
</dbReference>
<dbReference type="Pfam" id="PF09580">
    <property type="entry name" value="Spore_YhcN_YlaJ"/>
    <property type="match status" value="1"/>
</dbReference>
<dbReference type="OrthoDB" id="2381329at2"/>
<evidence type="ECO:0000256" key="1">
    <source>
        <dbReference type="SAM" id="MobiDB-lite"/>
    </source>
</evidence>
<sequence length="175" mass="19166">MAKCFLSMTLTATLLLTGCQLGNQDRNNVTVQETQRAPQTSETNKEEITTGETANRLARIATRVPHVNDSTVIILGKTAIVGIDVDAKLDRPRVGTVKYTVAEALKKDPYGKATVVVADPDVMQRLREMNQDIKNGKPIAGFAEELADIVGRIMPQFPKALPQNEPQREIGKTQP</sequence>
<proteinExistence type="predicted"/>
<accession>A0A419SJ56</accession>
<evidence type="ECO:0000313" key="2">
    <source>
        <dbReference type="EMBL" id="RKD24074.1"/>
    </source>
</evidence>
<gene>
    <name evidence="2" type="ORF">BEP19_06600</name>
</gene>
<keyword evidence="3" id="KW-1185">Reference proteome</keyword>
<dbReference type="PROSITE" id="PS51257">
    <property type="entry name" value="PROKAR_LIPOPROTEIN"/>
    <property type="match status" value="1"/>
</dbReference>
<organism evidence="2 3">
    <name type="scientific">Ammoniphilus oxalaticus</name>
    <dbReference type="NCBI Taxonomy" id="66863"/>
    <lineage>
        <taxon>Bacteria</taxon>
        <taxon>Bacillati</taxon>
        <taxon>Bacillota</taxon>
        <taxon>Bacilli</taxon>
        <taxon>Bacillales</taxon>
        <taxon>Paenibacillaceae</taxon>
        <taxon>Aneurinibacillus group</taxon>
        <taxon>Ammoniphilus</taxon>
    </lineage>
</organism>
<evidence type="ECO:0000313" key="3">
    <source>
        <dbReference type="Proteomes" id="UP000284219"/>
    </source>
</evidence>
<protein>
    <recommendedName>
        <fullName evidence="4">Sporulation protein</fullName>
    </recommendedName>
</protein>
<dbReference type="EMBL" id="MCHY01000008">
    <property type="protein sequence ID" value="RKD24074.1"/>
    <property type="molecule type" value="Genomic_DNA"/>
</dbReference>
<dbReference type="AlphaFoldDB" id="A0A419SJ56"/>
<comment type="caution">
    <text evidence="2">The sequence shown here is derived from an EMBL/GenBank/DDBJ whole genome shotgun (WGS) entry which is preliminary data.</text>
</comment>
<dbReference type="InterPro" id="IPR019076">
    <property type="entry name" value="Spore_lipoprot_YhcN/YlaJ-like"/>
</dbReference>
<reference evidence="2 3" key="1">
    <citation type="submission" date="2016-08" db="EMBL/GenBank/DDBJ databases">
        <title>Novel Firmicute Genomes.</title>
        <authorList>
            <person name="Poppleton D.I."/>
            <person name="Gribaldo S."/>
        </authorList>
    </citation>
    <scope>NUCLEOTIDE SEQUENCE [LARGE SCALE GENOMIC DNA]</scope>
    <source>
        <strain evidence="2 3">RAOx-1</strain>
    </source>
</reference>
<feature type="compositionally biased region" description="Polar residues" evidence="1">
    <location>
        <begin position="30"/>
        <end position="42"/>
    </location>
</feature>
<dbReference type="InterPro" id="IPR014247">
    <property type="entry name" value="Spore_lipoprot_YhcN/YlaJ"/>
</dbReference>
<dbReference type="Proteomes" id="UP000284219">
    <property type="component" value="Unassembled WGS sequence"/>
</dbReference>
<feature type="region of interest" description="Disordered" evidence="1">
    <location>
        <begin position="30"/>
        <end position="50"/>
    </location>
</feature>
<name>A0A419SJ56_9BACL</name>
<dbReference type="NCBIfam" id="TIGR02898">
    <property type="entry name" value="spore_YhcN_YlaJ"/>
    <property type="match status" value="1"/>
</dbReference>
<evidence type="ECO:0008006" key="4">
    <source>
        <dbReference type="Google" id="ProtNLM"/>
    </source>
</evidence>
<dbReference type="GO" id="GO:0030435">
    <property type="term" value="P:sporulation resulting in formation of a cellular spore"/>
    <property type="evidence" value="ECO:0007669"/>
    <property type="project" value="InterPro"/>
</dbReference>